<evidence type="ECO:0000313" key="1">
    <source>
        <dbReference type="EMBL" id="EJX00157.1"/>
    </source>
</evidence>
<organism evidence="1">
    <name type="scientific">gut metagenome</name>
    <dbReference type="NCBI Taxonomy" id="749906"/>
    <lineage>
        <taxon>unclassified sequences</taxon>
        <taxon>metagenomes</taxon>
        <taxon>organismal metagenomes</taxon>
    </lineage>
</organism>
<dbReference type="EMBL" id="AMCI01003503">
    <property type="protein sequence ID" value="EJX00157.1"/>
    <property type="molecule type" value="Genomic_DNA"/>
</dbReference>
<comment type="caution">
    <text evidence="1">The sequence shown here is derived from an EMBL/GenBank/DDBJ whole genome shotgun (WGS) entry which is preliminary data.</text>
</comment>
<name>J9FYW1_9ZZZZ</name>
<gene>
    <name evidence="1" type="ORF">EVA_11738</name>
</gene>
<accession>J9FYW1</accession>
<dbReference type="AlphaFoldDB" id="J9FYW1"/>
<reference evidence="1" key="1">
    <citation type="journal article" date="2012" name="PLoS ONE">
        <title>Gene sets for utilization of primary and secondary nutrition supplies in the distal gut of endangered iberian lynx.</title>
        <authorList>
            <person name="Alcaide M."/>
            <person name="Messina E."/>
            <person name="Richter M."/>
            <person name="Bargiela R."/>
            <person name="Peplies J."/>
            <person name="Huws S.A."/>
            <person name="Newbold C.J."/>
            <person name="Golyshin P.N."/>
            <person name="Simon M.A."/>
            <person name="Lopez G."/>
            <person name="Yakimov M.M."/>
            <person name="Ferrer M."/>
        </authorList>
    </citation>
    <scope>NUCLEOTIDE SEQUENCE</scope>
</reference>
<proteinExistence type="predicted"/>
<protein>
    <submittedName>
        <fullName evidence="1">Uncharacterized protein</fullName>
    </submittedName>
</protein>
<sequence>MQKYVESAAQGMDQAASASALSSEVLKANKEIIEAFDVKMKEFAAYQKLASETMEKLQETILQQGEKQEALFSELSQNMQELSKHSQKGKFRLFK</sequence>